<protein>
    <recommendedName>
        <fullName evidence="3">Isochorismate synthase</fullName>
    </recommendedName>
</protein>
<accession>A0ABN6Y748</accession>
<evidence type="ECO:0008006" key="3">
    <source>
        <dbReference type="Google" id="ProtNLM"/>
    </source>
</evidence>
<gene>
    <name evidence="1" type="ORF">GCM10025867_40060</name>
</gene>
<evidence type="ECO:0000313" key="1">
    <source>
        <dbReference type="EMBL" id="BDZ51765.1"/>
    </source>
</evidence>
<dbReference type="EMBL" id="AP027732">
    <property type="protein sequence ID" value="BDZ51765.1"/>
    <property type="molecule type" value="Genomic_DNA"/>
</dbReference>
<proteinExistence type="predicted"/>
<sequence>MKDPELHVETTRIDDIMPLLAHIDPHDPLLFVRRGDGIAGIGTALRLEFRGPGRMREAADAWRRISSAAVVDDPLRLAGTGLVAFGSFAFADDSADASVLIVPKIVIGRRSGVDWITRVDGADFERRDSSAPTSTSS</sequence>
<dbReference type="Proteomes" id="UP001321486">
    <property type="component" value="Chromosome"/>
</dbReference>
<name>A0ABN6Y748_9MICO</name>
<keyword evidence="2" id="KW-1185">Reference proteome</keyword>
<dbReference type="RefSeq" id="WP_286344456.1">
    <property type="nucleotide sequence ID" value="NZ_AP027732.1"/>
</dbReference>
<reference evidence="2" key="1">
    <citation type="journal article" date="2019" name="Int. J. Syst. Evol. Microbiol.">
        <title>The Global Catalogue of Microorganisms (GCM) 10K type strain sequencing project: providing services to taxonomists for standard genome sequencing and annotation.</title>
        <authorList>
            <consortium name="The Broad Institute Genomics Platform"/>
            <consortium name="The Broad Institute Genome Sequencing Center for Infectious Disease"/>
            <person name="Wu L."/>
            <person name="Ma J."/>
        </authorList>
    </citation>
    <scope>NUCLEOTIDE SEQUENCE [LARGE SCALE GENOMIC DNA]</scope>
    <source>
        <strain evidence="2">NBRC 108728</strain>
    </source>
</reference>
<organism evidence="1 2">
    <name type="scientific">Frondihabitans sucicola</name>
    <dbReference type="NCBI Taxonomy" id="1268041"/>
    <lineage>
        <taxon>Bacteria</taxon>
        <taxon>Bacillati</taxon>
        <taxon>Actinomycetota</taxon>
        <taxon>Actinomycetes</taxon>
        <taxon>Micrococcales</taxon>
        <taxon>Microbacteriaceae</taxon>
        <taxon>Frondihabitans</taxon>
    </lineage>
</organism>
<evidence type="ECO:0000313" key="2">
    <source>
        <dbReference type="Proteomes" id="UP001321486"/>
    </source>
</evidence>